<dbReference type="Gramene" id="TVU37701">
    <property type="protein sequence ID" value="TVU37701"/>
    <property type="gene ID" value="EJB05_11030"/>
</dbReference>
<protein>
    <submittedName>
        <fullName evidence="1">Uncharacterized protein</fullName>
    </submittedName>
</protein>
<proteinExistence type="predicted"/>
<accession>A0A5J9VQ35</accession>
<evidence type="ECO:0000313" key="2">
    <source>
        <dbReference type="Proteomes" id="UP000324897"/>
    </source>
</evidence>
<reference evidence="1 2" key="1">
    <citation type="journal article" date="2019" name="Sci. Rep.">
        <title>A high-quality genome of Eragrostis curvula grass provides insights into Poaceae evolution and supports new strategies to enhance forage quality.</title>
        <authorList>
            <person name="Carballo J."/>
            <person name="Santos B.A.C.M."/>
            <person name="Zappacosta D."/>
            <person name="Garbus I."/>
            <person name="Selva J.P."/>
            <person name="Gallo C.A."/>
            <person name="Diaz A."/>
            <person name="Albertini E."/>
            <person name="Caccamo M."/>
            <person name="Echenique V."/>
        </authorList>
    </citation>
    <scope>NUCLEOTIDE SEQUENCE [LARGE SCALE GENOMIC DNA]</scope>
    <source>
        <strain evidence="2">cv. Victoria</strain>
        <tissue evidence="1">Leaf</tissue>
    </source>
</reference>
<gene>
    <name evidence="1" type="ORF">EJB05_11030</name>
</gene>
<dbReference type="EMBL" id="RWGY01000007">
    <property type="protein sequence ID" value="TVU37701.1"/>
    <property type="molecule type" value="Genomic_DNA"/>
</dbReference>
<keyword evidence="2" id="KW-1185">Reference proteome</keyword>
<name>A0A5J9VQ35_9POAL</name>
<dbReference type="AlphaFoldDB" id="A0A5J9VQ35"/>
<comment type="caution">
    <text evidence="1">The sequence shown here is derived from an EMBL/GenBank/DDBJ whole genome shotgun (WGS) entry which is preliminary data.</text>
</comment>
<organism evidence="1 2">
    <name type="scientific">Eragrostis curvula</name>
    <name type="common">weeping love grass</name>
    <dbReference type="NCBI Taxonomy" id="38414"/>
    <lineage>
        <taxon>Eukaryota</taxon>
        <taxon>Viridiplantae</taxon>
        <taxon>Streptophyta</taxon>
        <taxon>Embryophyta</taxon>
        <taxon>Tracheophyta</taxon>
        <taxon>Spermatophyta</taxon>
        <taxon>Magnoliopsida</taxon>
        <taxon>Liliopsida</taxon>
        <taxon>Poales</taxon>
        <taxon>Poaceae</taxon>
        <taxon>PACMAD clade</taxon>
        <taxon>Chloridoideae</taxon>
        <taxon>Eragrostideae</taxon>
        <taxon>Eragrostidinae</taxon>
        <taxon>Eragrostis</taxon>
    </lineage>
</organism>
<sequence>MTYVPPGGAWAQGAAALALVPKAQAAGGDLFPEAYSRRRPCSRWSWESTSLGLGLLAKAAPPSTSALATSGQLPAMCLICRFSCRATTAHQRQGLSSVAGPIDASVRLAHAWPFLLWGFHPPQGVEGRCSDRQPD</sequence>
<evidence type="ECO:0000313" key="1">
    <source>
        <dbReference type="EMBL" id="TVU37701.1"/>
    </source>
</evidence>
<dbReference type="Proteomes" id="UP000324897">
    <property type="component" value="Chromosome 4"/>
</dbReference>
<feature type="non-terminal residue" evidence="1">
    <location>
        <position position="1"/>
    </location>
</feature>